<protein>
    <submittedName>
        <fullName evidence="1">Uncharacterized protein</fullName>
    </submittedName>
</protein>
<proteinExistence type="predicted"/>
<feature type="non-terminal residue" evidence="1">
    <location>
        <position position="1"/>
    </location>
</feature>
<comment type="caution">
    <text evidence="1">The sequence shown here is derived from an EMBL/GenBank/DDBJ whole genome shotgun (WGS) entry which is preliminary data.</text>
</comment>
<accession>A0A812Y396</accession>
<evidence type="ECO:0000313" key="2">
    <source>
        <dbReference type="Proteomes" id="UP000601435"/>
    </source>
</evidence>
<sequence length="142" mass="15919">MRWHTFKSETLTYFVEKKVEGHYKERASASSTQTQELIVQGGFGDESMTMDVDTTLLQPQGPANAGTNLPKILTCLSRRSEKITETQDELAEHKKVLMAKGKLTTTVDRMDAKLTEMFNNLETKSAQVEDLHMSGVVEGYDS</sequence>
<keyword evidence="2" id="KW-1185">Reference proteome</keyword>
<dbReference type="Proteomes" id="UP000601435">
    <property type="component" value="Unassembled WGS sequence"/>
</dbReference>
<dbReference type="EMBL" id="CAJNJA010040332">
    <property type="protein sequence ID" value="CAE7764906.1"/>
    <property type="molecule type" value="Genomic_DNA"/>
</dbReference>
<dbReference type="AlphaFoldDB" id="A0A812Y396"/>
<name>A0A812Y396_9DINO</name>
<evidence type="ECO:0000313" key="1">
    <source>
        <dbReference type="EMBL" id="CAE7764906.1"/>
    </source>
</evidence>
<dbReference type="OrthoDB" id="433974at2759"/>
<reference evidence="1" key="1">
    <citation type="submission" date="2021-02" db="EMBL/GenBank/DDBJ databases">
        <authorList>
            <person name="Dougan E. K."/>
            <person name="Rhodes N."/>
            <person name="Thang M."/>
            <person name="Chan C."/>
        </authorList>
    </citation>
    <scope>NUCLEOTIDE SEQUENCE</scope>
</reference>
<gene>
    <name evidence="1" type="ORF">SNEC2469_LOCUS22304</name>
</gene>
<organism evidence="1 2">
    <name type="scientific">Symbiodinium necroappetens</name>
    <dbReference type="NCBI Taxonomy" id="1628268"/>
    <lineage>
        <taxon>Eukaryota</taxon>
        <taxon>Sar</taxon>
        <taxon>Alveolata</taxon>
        <taxon>Dinophyceae</taxon>
        <taxon>Suessiales</taxon>
        <taxon>Symbiodiniaceae</taxon>
        <taxon>Symbiodinium</taxon>
    </lineage>
</organism>